<protein>
    <submittedName>
        <fullName evidence="1">Uncharacterized protein</fullName>
    </submittedName>
</protein>
<reference evidence="1" key="1">
    <citation type="journal article" date="2015" name="Nature">
        <title>Complex archaea that bridge the gap between prokaryotes and eukaryotes.</title>
        <authorList>
            <person name="Spang A."/>
            <person name="Saw J.H."/>
            <person name="Jorgensen S.L."/>
            <person name="Zaremba-Niedzwiedzka K."/>
            <person name="Martijn J."/>
            <person name="Lind A.E."/>
            <person name="van Eijk R."/>
            <person name="Schleper C."/>
            <person name="Guy L."/>
            <person name="Ettema T.J."/>
        </authorList>
    </citation>
    <scope>NUCLEOTIDE SEQUENCE</scope>
</reference>
<proteinExistence type="predicted"/>
<accession>A0A0F8XJA3</accession>
<gene>
    <name evidence="1" type="ORF">LCGC14_2938810</name>
</gene>
<sequence length="54" mass="6180">MEDQGGKKMTIPTYDGKGWVHITYYGAQRKMARDAMAKGDHTKAAIHFKLLRKK</sequence>
<comment type="caution">
    <text evidence="1">The sequence shown here is derived from an EMBL/GenBank/DDBJ whole genome shotgun (WGS) entry which is preliminary data.</text>
</comment>
<evidence type="ECO:0000313" key="1">
    <source>
        <dbReference type="EMBL" id="KKK68963.1"/>
    </source>
</evidence>
<name>A0A0F8XJA3_9ZZZZ</name>
<dbReference type="AlphaFoldDB" id="A0A0F8XJA3"/>
<organism evidence="1">
    <name type="scientific">marine sediment metagenome</name>
    <dbReference type="NCBI Taxonomy" id="412755"/>
    <lineage>
        <taxon>unclassified sequences</taxon>
        <taxon>metagenomes</taxon>
        <taxon>ecological metagenomes</taxon>
    </lineage>
</organism>
<dbReference type="EMBL" id="LAZR01058888">
    <property type="protein sequence ID" value="KKK68963.1"/>
    <property type="molecule type" value="Genomic_DNA"/>
</dbReference>